<dbReference type="InterPro" id="IPR036909">
    <property type="entry name" value="Cyt_c-like_dom_sf"/>
</dbReference>
<dbReference type="InterPro" id="IPR011042">
    <property type="entry name" value="6-blade_b-propeller_TolB-like"/>
</dbReference>
<dbReference type="AlphaFoldDB" id="A0A225DBA2"/>
<keyword evidence="2 4" id="KW-0479">Metal-binding</keyword>
<sequence length="1169" mass="126706">MSRWLFALTLAAALAAPAIAQVAPDKVLATMKAGDGLQVELFAHEPMLINPTSIDVDHLGRVWVAEAVNYRRKNFGRPILRPEGDRIVILTDKDGDGKADESTVFYQGPELYGPLGVCVAKDAVGPGYKVFVCQSPDILVFEDKDGDGKADGPPKKFLTGFGGYDHDHGVHGISIGPDGKFYFTVGDGGVTALQSSDGKGRVWKSNQTDCRAGTVWRCDTDGKNLELIAHNFRNNYEACVNSFGEVWLSDNDDDGNQQTRICFVMPGGDYGYNPRGPGESHWHEEKPGIVHKTLRTGFGSPTGICFYEGNLLAEKFRGNLLHCDAGPREVRCFHIKPKGAGYELDKTLMLTSTDTWFRPSAVRVGPDGSVFVADWYDPGVGGHGMGDWTRGRIYRLTPAGHKGYKVSEVKLDTKEGILAALGSPCLATRASAIARIWSMPFKEAQKLTAEGIDSKDTAFGARCFTQHQKLFWAAPDGEKLVHAASTFYITEPKQTSQQNQLTMRAMREPILFVMDPGTLREYALASRKADPEVFTKKFYTLAKHYDGQDIFYRAALNIACGTDPARRDAILADFDKHFPEWNDKVADLVWELRPKSVLPRLVKLMGDEKITAAQKGRIVDILASSDDTAAGVTMLSLLKGDAPAEVKARALDNLKLFLPTKWKAIGQLPELKSAIDGLLADAKTKVTGLQLVAAAHFTPAVEAVEKVANDDKQPVEVRVEAVHTLAQLPTLDAVAALINLGQPQNPLTFECIKAIGNHLPTGSKATDAGKRALEALQMGITLEGASREVKAASLAALVGSRAGTDWLLLLKEKNQMPAEIVADAGRLLRNSPFQAQRSKAMLLFPAPGKLDPKKLPSIAVLAKRAGSAENGQRLLAASVGNEVQCLKCHMVRGQGGQIGPDLSMIGKKGSRENIIESILQPSKAIADQYVSWKIDTVDGQSIVGLLVQETENSLTLRDANGKDYVIPVKDVDKRSKSLVSLMPDNLVSALTEDELIDVVEYLTKLQTASLTPESWQIAGPFDSPGGNDGLDIAHGPEKGAFDVAAKFKGKLADVTWKQVRTTAANYLDLAALHGNAGVNSLTYAYKEIESPVDQDATVLLGTDDGGKMYVNGTEVFTSRETRAAAPAQNQIPVKLKKGKNTILLKIANGNNPHGFYFTILSGQELKTVK</sequence>
<dbReference type="InterPro" id="IPR011041">
    <property type="entry name" value="Quinoprot_gluc/sorb_DH_b-prop"/>
</dbReference>
<dbReference type="GO" id="GO:0009055">
    <property type="term" value="F:electron transfer activity"/>
    <property type="evidence" value="ECO:0007669"/>
    <property type="project" value="InterPro"/>
</dbReference>
<evidence type="ECO:0000259" key="6">
    <source>
        <dbReference type="PROSITE" id="PS51007"/>
    </source>
</evidence>
<dbReference type="PANTHER" id="PTHR33546:SF1">
    <property type="entry name" value="LARGE, MULTIFUNCTIONAL SECRETED PROTEIN"/>
    <property type="match status" value="1"/>
</dbReference>
<evidence type="ECO:0000256" key="1">
    <source>
        <dbReference type="ARBA" id="ARBA00022617"/>
    </source>
</evidence>
<evidence type="ECO:0000256" key="2">
    <source>
        <dbReference type="ARBA" id="ARBA00022723"/>
    </source>
</evidence>
<name>A0A225DBA2_9BACT</name>
<evidence type="ECO:0000256" key="4">
    <source>
        <dbReference type="PROSITE-ProRule" id="PRU00433"/>
    </source>
</evidence>
<comment type="caution">
    <text evidence="7">The sequence shown here is derived from an EMBL/GenBank/DDBJ whole genome shotgun (WGS) entry which is preliminary data.</text>
</comment>
<dbReference type="Proteomes" id="UP000214646">
    <property type="component" value="Unassembled WGS sequence"/>
</dbReference>
<feature type="signal peptide" evidence="5">
    <location>
        <begin position="1"/>
        <end position="20"/>
    </location>
</feature>
<evidence type="ECO:0000256" key="5">
    <source>
        <dbReference type="SAM" id="SignalP"/>
    </source>
</evidence>
<evidence type="ECO:0000313" key="8">
    <source>
        <dbReference type="Proteomes" id="UP000214646"/>
    </source>
</evidence>
<dbReference type="InterPro" id="IPR013428">
    <property type="entry name" value="Membrane-bound_put_N"/>
</dbReference>
<reference evidence="8" key="1">
    <citation type="submission" date="2017-06" db="EMBL/GenBank/DDBJ databases">
        <title>Genome analysis of Fimbriiglobus ruber SP5, the first member of the order Planctomycetales with confirmed chitinolytic capability.</title>
        <authorList>
            <person name="Ravin N.V."/>
            <person name="Rakitin A.L."/>
            <person name="Ivanova A.A."/>
            <person name="Beletsky A.V."/>
            <person name="Kulichevskaya I.S."/>
            <person name="Mardanov A.V."/>
            <person name="Dedysh S.N."/>
        </authorList>
    </citation>
    <scope>NUCLEOTIDE SEQUENCE [LARGE SCALE GENOMIC DNA]</scope>
    <source>
        <strain evidence="8">SP5</strain>
    </source>
</reference>
<accession>A0A225DBA2</accession>
<dbReference type="InterPro" id="IPR009056">
    <property type="entry name" value="Cyt_c-like_dom"/>
</dbReference>
<dbReference type="OrthoDB" id="232040at2"/>
<keyword evidence="5" id="KW-0732">Signal</keyword>
<dbReference type="InterPro" id="IPR055557">
    <property type="entry name" value="DUF7133"/>
</dbReference>
<gene>
    <name evidence="7" type="ORF">FRUB_10547</name>
</gene>
<feature type="chain" id="PRO_5012556194" description="Cytochrome c domain-containing protein" evidence="5">
    <location>
        <begin position="21"/>
        <end position="1169"/>
    </location>
</feature>
<dbReference type="PROSITE" id="PS51007">
    <property type="entry name" value="CYTC"/>
    <property type="match status" value="1"/>
</dbReference>
<dbReference type="EMBL" id="NIDE01000020">
    <property type="protein sequence ID" value="OWK34576.1"/>
    <property type="molecule type" value="Genomic_DNA"/>
</dbReference>
<dbReference type="InterPro" id="IPR013427">
    <property type="entry name" value="Haem-bd_dom_put"/>
</dbReference>
<organism evidence="7 8">
    <name type="scientific">Fimbriiglobus ruber</name>
    <dbReference type="NCBI Taxonomy" id="1908690"/>
    <lineage>
        <taxon>Bacteria</taxon>
        <taxon>Pseudomonadati</taxon>
        <taxon>Planctomycetota</taxon>
        <taxon>Planctomycetia</taxon>
        <taxon>Gemmatales</taxon>
        <taxon>Gemmataceae</taxon>
        <taxon>Fimbriiglobus</taxon>
    </lineage>
</organism>
<dbReference type="NCBIfam" id="TIGR02604">
    <property type="entry name" value="Piru_Ver_Nterm"/>
    <property type="match status" value="1"/>
</dbReference>
<protein>
    <recommendedName>
        <fullName evidence="6">Cytochrome c domain-containing protein</fullName>
    </recommendedName>
</protein>
<keyword evidence="1 4" id="KW-0349">Heme</keyword>
<proteinExistence type="predicted"/>
<evidence type="ECO:0000256" key="3">
    <source>
        <dbReference type="ARBA" id="ARBA00023004"/>
    </source>
</evidence>
<keyword evidence="3 4" id="KW-0408">Iron</keyword>
<dbReference type="GO" id="GO:0046872">
    <property type="term" value="F:metal ion binding"/>
    <property type="evidence" value="ECO:0007669"/>
    <property type="project" value="UniProtKB-KW"/>
</dbReference>
<dbReference type="SUPFAM" id="SSF50952">
    <property type="entry name" value="Soluble quinoprotein glucose dehydrogenase"/>
    <property type="match status" value="1"/>
</dbReference>
<dbReference type="RefSeq" id="WP_088260835.1">
    <property type="nucleotide sequence ID" value="NZ_NIDE01000020.1"/>
</dbReference>
<dbReference type="NCBIfam" id="TIGR02603">
    <property type="entry name" value="CxxCH_TIGR02603"/>
    <property type="match status" value="1"/>
</dbReference>
<dbReference type="SUPFAM" id="SSF46626">
    <property type="entry name" value="Cytochrome c"/>
    <property type="match status" value="1"/>
</dbReference>
<dbReference type="Gene3D" id="1.10.760.10">
    <property type="entry name" value="Cytochrome c-like domain"/>
    <property type="match status" value="1"/>
</dbReference>
<evidence type="ECO:0000313" key="7">
    <source>
        <dbReference type="EMBL" id="OWK34576.1"/>
    </source>
</evidence>
<keyword evidence="8" id="KW-1185">Reference proteome</keyword>
<feature type="domain" description="Cytochrome c" evidence="6">
    <location>
        <begin position="866"/>
        <end position="1006"/>
    </location>
</feature>
<dbReference type="Gene3D" id="2.120.10.30">
    <property type="entry name" value="TolB, C-terminal domain"/>
    <property type="match status" value="1"/>
</dbReference>
<dbReference type="GO" id="GO:0020037">
    <property type="term" value="F:heme binding"/>
    <property type="evidence" value="ECO:0007669"/>
    <property type="project" value="InterPro"/>
</dbReference>
<dbReference type="PANTHER" id="PTHR33546">
    <property type="entry name" value="LARGE, MULTIFUNCTIONAL SECRETED PROTEIN-RELATED"/>
    <property type="match status" value="1"/>
</dbReference>
<dbReference type="Pfam" id="PF23500">
    <property type="entry name" value="DUF7133"/>
    <property type="match status" value="1"/>
</dbReference>